<proteinExistence type="predicted"/>
<dbReference type="AlphaFoldDB" id="A0A397J2F2"/>
<evidence type="ECO:0000313" key="1">
    <source>
        <dbReference type="EMBL" id="RHZ81102.1"/>
    </source>
</evidence>
<comment type="caution">
    <text evidence="1">The sequence shown here is derived from an EMBL/GenBank/DDBJ whole genome shotgun (WGS) entry which is preliminary data.</text>
</comment>
<accession>A0A397J2F2</accession>
<dbReference type="Proteomes" id="UP000266861">
    <property type="component" value="Unassembled WGS sequence"/>
</dbReference>
<evidence type="ECO:0000313" key="2">
    <source>
        <dbReference type="Proteomes" id="UP000266861"/>
    </source>
</evidence>
<protein>
    <submittedName>
        <fullName evidence="1">Uncharacterized protein</fullName>
    </submittedName>
</protein>
<reference evidence="1 2" key="1">
    <citation type="submission" date="2018-08" db="EMBL/GenBank/DDBJ databases">
        <title>Genome and evolution of the arbuscular mycorrhizal fungus Diversispora epigaea (formerly Glomus versiforme) and its bacterial endosymbionts.</title>
        <authorList>
            <person name="Sun X."/>
            <person name="Fei Z."/>
            <person name="Harrison M."/>
        </authorList>
    </citation>
    <scope>NUCLEOTIDE SEQUENCE [LARGE SCALE GENOMIC DNA]</scope>
    <source>
        <strain evidence="1 2">IT104</strain>
    </source>
</reference>
<dbReference type="EMBL" id="PQFF01000115">
    <property type="protein sequence ID" value="RHZ81102.1"/>
    <property type="molecule type" value="Genomic_DNA"/>
</dbReference>
<gene>
    <name evidence="1" type="ORF">Glove_123g100</name>
</gene>
<sequence length="102" mass="12246">MYFQYFELLPSESWSLPEYFSLITQKYKNAKRRIFFDTIQIINIAKNLLDNQVEVKKVHSIWKKFYEELSSSQERTYITTSPRTLPQDICKNNFLKGYVGSF</sequence>
<keyword evidence="2" id="KW-1185">Reference proteome</keyword>
<organism evidence="1 2">
    <name type="scientific">Diversispora epigaea</name>
    <dbReference type="NCBI Taxonomy" id="1348612"/>
    <lineage>
        <taxon>Eukaryota</taxon>
        <taxon>Fungi</taxon>
        <taxon>Fungi incertae sedis</taxon>
        <taxon>Mucoromycota</taxon>
        <taxon>Glomeromycotina</taxon>
        <taxon>Glomeromycetes</taxon>
        <taxon>Diversisporales</taxon>
        <taxon>Diversisporaceae</taxon>
        <taxon>Diversispora</taxon>
    </lineage>
</organism>
<name>A0A397J2F2_9GLOM</name>